<dbReference type="Gene3D" id="3.60.120.10">
    <property type="entry name" value="Anthranilate synthase"/>
    <property type="match status" value="1"/>
</dbReference>
<dbReference type="PRINTS" id="PR00095">
    <property type="entry name" value="ANTSNTHASEI"/>
</dbReference>
<dbReference type="HOGENOM" id="CLU_006493_6_2_10"/>
<dbReference type="GO" id="GO:0009396">
    <property type="term" value="P:folic acid-containing compound biosynthetic process"/>
    <property type="evidence" value="ECO:0007669"/>
    <property type="project" value="InterPro"/>
</dbReference>
<accession>I0AKD4</accession>
<dbReference type="InterPro" id="IPR036038">
    <property type="entry name" value="Aminotransferase-like"/>
</dbReference>
<reference evidence="6 7" key="1">
    <citation type="journal article" date="2012" name="Front. Microbiol.">
        <title>Complete genome of Ignavibacterium album, a metabolically versatile, flagellated, facultative anaerobe from the phylum Chlorobi.</title>
        <authorList>
            <person name="Liu Z."/>
            <person name="Frigaard N.-U."/>
            <person name="Vogl K."/>
            <person name="Iino T."/>
            <person name="Ohkuma M."/>
            <person name="Overmann J."/>
            <person name="Bryant D.A."/>
        </authorList>
    </citation>
    <scope>NUCLEOTIDE SEQUENCE [LARGE SCALE GENOMIC DNA]</scope>
    <source>
        <strain evidence="7">DSM 19864 / JCM 16511 / NBRC 101810 / Mat9-16</strain>
    </source>
</reference>
<protein>
    <submittedName>
        <fullName evidence="6">4-amino-4-deoxychorismate lyase</fullName>
    </submittedName>
</protein>
<dbReference type="EMBL" id="CP003418">
    <property type="protein sequence ID" value="AFH49441.1"/>
    <property type="molecule type" value="Genomic_DNA"/>
</dbReference>
<organism evidence="6 7">
    <name type="scientific">Ignavibacterium album (strain DSM 19864 / JCM 16511 / NBRC 101810 / Mat9-16)</name>
    <dbReference type="NCBI Taxonomy" id="945713"/>
    <lineage>
        <taxon>Bacteria</taxon>
        <taxon>Pseudomonadati</taxon>
        <taxon>Ignavibacteriota</taxon>
        <taxon>Ignavibacteria</taxon>
        <taxon>Ignavibacteriales</taxon>
        <taxon>Ignavibacteriaceae</taxon>
        <taxon>Ignavibacterium</taxon>
    </lineage>
</organism>
<dbReference type="InterPro" id="IPR005801">
    <property type="entry name" value="ADC_synthase"/>
</dbReference>
<comment type="similarity">
    <text evidence="2">Belongs to the class-IV pyridoxal-phosphate-dependent aminotransferase family.</text>
</comment>
<evidence type="ECO:0000256" key="2">
    <source>
        <dbReference type="ARBA" id="ARBA00009320"/>
    </source>
</evidence>
<dbReference type="GO" id="GO:0000162">
    <property type="term" value="P:L-tryptophan biosynthetic process"/>
    <property type="evidence" value="ECO:0007669"/>
    <property type="project" value="TreeGrafter"/>
</dbReference>
<proteinExistence type="inferred from homology"/>
<dbReference type="Proteomes" id="UP000007394">
    <property type="component" value="Chromosome"/>
</dbReference>
<keyword evidence="3 4" id="KW-0663">Pyridoxal phosphate</keyword>
<dbReference type="PROSITE" id="PS00770">
    <property type="entry name" value="AA_TRANSFER_CLASS_4"/>
    <property type="match status" value="1"/>
</dbReference>
<dbReference type="InterPro" id="IPR005802">
    <property type="entry name" value="ADC_synth_comp_1"/>
</dbReference>
<keyword evidence="7" id="KW-1185">Reference proteome</keyword>
<evidence type="ECO:0000256" key="1">
    <source>
        <dbReference type="ARBA" id="ARBA00001933"/>
    </source>
</evidence>
<sequence>MKISEIVNKVLSKPYSAFFYTPPIYPNAKSFLFDKPSEILTIYGLNDFEPMLSKADKKIAKNLFGYATLNYELGYLFEQRLHKFLREDKPLAHLVFFNDKNVKEINSESIKLSAELNFIVSDFHLNTSKTEYINSIRKIKKYIADGDTYQINYTVKGKFNFEGDIASFLSNLIFNQSAKYIAIINLAEEIIISISPELFFETNLRNIITKPMKGTITRGVSYQDDQMKKHELENSIKNQAENVMIVDLLRNDLGRICEFGSVQSTKLFEIEKYESLYQMISTVKGKLKKSVKFSEIIKNIFPCGSVTGAPKIRTMEIIRELEKEERGIYTGAIGLMLGKNLVFNVAIRTIQFNREMKNGTIGLGSGVVWDSKPDKEYNEVLLKSNFLIKPEPYFEIFETARVENGEVTFLNDHLQRMKQAADYFLFNYDEKKIVKKINNELKTLDTKKVYRLKIILGKTGKVELQIQEFTQKKSVIKIILSKNKINSLNKFQYFKTTNRKLYDEEYNHYKAKGFFDVIYLNENENVSEGSITNIFIRKGNVIITPTLQCGILSGIYRKYFIRTHPETKEKRISLDDLLTADEIILTNSVRGVVKVDEFYLNEKEYVSYI</sequence>
<dbReference type="PANTHER" id="PTHR11236">
    <property type="entry name" value="AMINOBENZOATE/ANTHRANILATE SYNTHASE"/>
    <property type="match status" value="1"/>
</dbReference>
<dbReference type="eggNOG" id="COG0147">
    <property type="taxonomic scope" value="Bacteria"/>
</dbReference>
<dbReference type="Pfam" id="PF00425">
    <property type="entry name" value="Chorismate_bind"/>
    <property type="match status" value="1"/>
</dbReference>
<evidence type="ECO:0000259" key="5">
    <source>
        <dbReference type="Pfam" id="PF00425"/>
    </source>
</evidence>
<dbReference type="InterPro" id="IPR018300">
    <property type="entry name" value="Aminotrans_IV_CS"/>
</dbReference>
<keyword evidence="6" id="KW-0456">Lyase</keyword>
<dbReference type="GO" id="GO:0046820">
    <property type="term" value="F:4-amino-4-deoxychorismate synthase activity"/>
    <property type="evidence" value="ECO:0007669"/>
    <property type="project" value="TreeGrafter"/>
</dbReference>
<gene>
    <name evidence="6" type="primary">pabBC</name>
    <name evidence="6" type="ordered locus">IALB_1734</name>
</gene>
<dbReference type="PATRIC" id="fig|945713.3.peg.1737"/>
<evidence type="ECO:0000313" key="6">
    <source>
        <dbReference type="EMBL" id="AFH49441.1"/>
    </source>
</evidence>
<dbReference type="Gene3D" id="3.30.470.10">
    <property type="match status" value="1"/>
</dbReference>
<dbReference type="InterPro" id="IPR043132">
    <property type="entry name" value="BCAT-like_C"/>
</dbReference>
<dbReference type="KEGG" id="ial:IALB_1734"/>
<evidence type="ECO:0000313" key="7">
    <source>
        <dbReference type="Proteomes" id="UP000007394"/>
    </source>
</evidence>
<dbReference type="RefSeq" id="WP_014560592.1">
    <property type="nucleotide sequence ID" value="NC_017464.1"/>
</dbReference>
<dbReference type="SUPFAM" id="SSF56322">
    <property type="entry name" value="ADC synthase"/>
    <property type="match status" value="1"/>
</dbReference>
<dbReference type="Gene3D" id="3.20.10.10">
    <property type="entry name" value="D-amino Acid Aminotransferase, subunit A, domain 2"/>
    <property type="match status" value="1"/>
</dbReference>
<dbReference type="AlphaFoldDB" id="I0AKD4"/>
<dbReference type="InterPro" id="IPR043131">
    <property type="entry name" value="BCAT-like_N"/>
</dbReference>
<dbReference type="Pfam" id="PF01063">
    <property type="entry name" value="Aminotran_4"/>
    <property type="match status" value="1"/>
</dbReference>
<dbReference type="InterPro" id="IPR001544">
    <property type="entry name" value="Aminotrans_IV"/>
</dbReference>
<dbReference type="InterPro" id="IPR019999">
    <property type="entry name" value="Anth_synth_I-like"/>
</dbReference>
<evidence type="ECO:0000256" key="3">
    <source>
        <dbReference type="ARBA" id="ARBA00022898"/>
    </source>
</evidence>
<dbReference type="OrthoDB" id="9803598at2"/>
<name>I0AKD4_IGNAJ</name>
<feature type="domain" description="Chorismate-utilising enzyme C-terminal" evidence="5">
    <location>
        <begin position="129"/>
        <end position="383"/>
    </location>
</feature>
<dbReference type="InterPro" id="IPR015890">
    <property type="entry name" value="Chorismate_C"/>
</dbReference>
<dbReference type="eggNOG" id="COG0115">
    <property type="taxonomic scope" value="Bacteria"/>
</dbReference>
<dbReference type="PANTHER" id="PTHR11236:SF50">
    <property type="entry name" value="AMINODEOXYCHORISMATE SYNTHASE COMPONENT 1"/>
    <property type="match status" value="1"/>
</dbReference>
<evidence type="ECO:0000256" key="4">
    <source>
        <dbReference type="RuleBase" id="RU004516"/>
    </source>
</evidence>
<dbReference type="NCBIfam" id="TIGR00553">
    <property type="entry name" value="pabB"/>
    <property type="match status" value="1"/>
</dbReference>
<comment type="cofactor">
    <cofactor evidence="1 4">
        <name>pyridoxal 5'-phosphate</name>
        <dbReference type="ChEBI" id="CHEBI:597326"/>
    </cofactor>
</comment>
<dbReference type="SUPFAM" id="SSF56752">
    <property type="entry name" value="D-aminoacid aminotransferase-like PLP-dependent enzymes"/>
    <property type="match status" value="1"/>
</dbReference>
<dbReference type="STRING" id="945713.IALB_1734"/>
<dbReference type="GO" id="GO:0016829">
    <property type="term" value="F:lyase activity"/>
    <property type="evidence" value="ECO:0007669"/>
    <property type="project" value="UniProtKB-KW"/>
</dbReference>